<dbReference type="GO" id="GO:0008897">
    <property type="term" value="F:holo-[acyl-carrier-protein] synthase activity"/>
    <property type="evidence" value="ECO:0007669"/>
    <property type="project" value="InterPro"/>
</dbReference>
<evidence type="ECO:0000256" key="6">
    <source>
        <dbReference type="ARBA" id="ARBA00023098"/>
    </source>
</evidence>
<accession>A0A0F9LK05</accession>
<evidence type="ECO:0000256" key="5">
    <source>
        <dbReference type="ARBA" id="ARBA00022842"/>
    </source>
</evidence>
<dbReference type="GO" id="GO:0006633">
    <property type="term" value="P:fatty acid biosynthetic process"/>
    <property type="evidence" value="ECO:0007669"/>
    <property type="project" value="UniProtKB-KW"/>
</dbReference>
<reference evidence="9" key="1">
    <citation type="journal article" date="2015" name="Nature">
        <title>Complex archaea that bridge the gap between prokaryotes and eukaryotes.</title>
        <authorList>
            <person name="Spang A."/>
            <person name="Saw J.H."/>
            <person name="Jorgensen S.L."/>
            <person name="Zaremba-Niedzwiedzka K."/>
            <person name="Martijn J."/>
            <person name="Lind A.E."/>
            <person name="van Eijk R."/>
            <person name="Schleper C."/>
            <person name="Guy L."/>
            <person name="Ettema T.J."/>
        </authorList>
    </citation>
    <scope>NUCLEOTIDE SEQUENCE</scope>
</reference>
<evidence type="ECO:0000256" key="4">
    <source>
        <dbReference type="ARBA" id="ARBA00022832"/>
    </source>
</evidence>
<evidence type="ECO:0000256" key="1">
    <source>
        <dbReference type="ARBA" id="ARBA00022516"/>
    </source>
</evidence>
<organism evidence="9">
    <name type="scientific">marine sediment metagenome</name>
    <dbReference type="NCBI Taxonomy" id="412755"/>
    <lineage>
        <taxon>unclassified sequences</taxon>
        <taxon>metagenomes</taxon>
        <taxon>ecological metagenomes</taxon>
    </lineage>
</organism>
<dbReference type="NCBIfam" id="TIGR00516">
    <property type="entry name" value="acpS"/>
    <property type="match status" value="1"/>
</dbReference>
<dbReference type="AlphaFoldDB" id="A0A0F9LK05"/>
<dbReference type="Pfam" id="PF01648">
    <property type="entry name" value="ACPS"/>
    <property type="match status" value="1"/>
</dbReference>
<keyword evidence="7" id="KW-0275">Fatty acid biosynthesis</keyword>
<feature type="domain" description="4'-phosphopantetheinyl transferase" evidence="8">
    <location>
        <begin position="4"/>
        <end position="110"/>
    </location>
</feature>
<dbReference type="InterPro" id="IPR004568">
    <property type="entry name" value="Ppantetheine-prot_Trfase_dom"/>
</dbReference>
<keyword evidence="3" id="KW-0479">Metal-binding</keyword>
<dbReference type="InterPro" id="IPR008278">
    <property type="entry name" value="4-PPantetheinyl_Trfase_dom"/>
</dbReference>
<keyword evidence="2" id="KW-0808">Transferase</keyword>
<evidence type="ECO:0000256" key="7">
    <source>
        <dbReference type="ARBA" id="ARBA00023160"/>
    </source>
</evidence>
<dbReference type="SUPFAM" id="SSF56214">
    <property type="entry name" value="4'-phosphopantetheinyl transferase"/>
    <property type="match status" value="1"/>
</dbReference>
<keyword evidence="6" id="KW-0443">Lipid metabolism</keyword>
<evidence type="ECO:0000259" key="8">
    <source>
        <dbReference type="Pfam" id="PF01648"/>
    </source>
</evidence>
<evidence type="ECO:0000256" key="2">
    <source>
        <dbReference type="ARBA" id="ARBA00022679"/>
    </source>
</evidence>
<comment type="caution">
    <text evidence="9">The sequence shown here is derived from an EMBL/GenBank/DDBJ whole genome shotgun (WGS) entry which is preliminary data.</text>
</comment>
<keyword evidence="5" id="KW-0460">Magnesium</keyword>
<sequence length="117" mass="13541">MVKGIGIDIIEVERVKKIAEKNPKFLKRIFTSREVSYCLKKRNKYQHLAARFAAKEAFFKAIGKRISWKEVELFNLPSGKPQLEIKSKEGFSFVEAHVSISHLKEYAVAMVILEEEK</sequence>
<dbReference type="EMBL" id="LAZR01012259">
    <property type="protein sequence ID" value="KKM27775.1"/>
    <property type="molecule type" value="Genomic_DNA"/>
</dbReference>
<keyword evidence="1" id="KW-0444">Lipid biosynthesis</keyword>
<dbReference type="InterPro" id="IPR037143">
    <property type="entry name" value="4-PPantetheinyl_Trfase_dom_sf"/>
</dbReference>
<name>A0A0F9LK05_9ZZZZ</name>
<dbReference type="HAMAP" id="MF_00101">
    <property type="entry name" value="AcpS"/>
    <property type="match status" value="1"/>
</dbReference>
<dbReference type="NCBIfam" id="TIGR00556">
    <property type="entry name" value="pantethn_trn"/>
    <property type="match status" value="1"/>
</dbReference>
<gene>
    <name evidence="9" type="ORF">LCGC14_1571340</name>
</gene>
<dbReference type="GO" id="GO:0000287">
    <property type="term" value="F:magnesium ion binding"/>
    <property type="evidence" value="ECO:0007669"/>
    <property type="project" value="InterPro"/>
</dbReference>
<dbReference type="InterPro" id="IPR002582">
    <property type="entry name" value="ACPS"/>
</dbReference>
<protein>
    <recommendedName>
        <fullName evidence="8">4'-phosphopantetheinyl transferase domain-containing protein</fullName>
    </recommendedName>
</protein>
<dbReference type="Gene3D" id="3.90.470.20">
    <property type="entry name" value="4'-phosphopantetheinyl transferase domain"/>
    <property type="match status" value="1"/>
</dbReference>
<evidence type="ECO:0000256" key="3">
    <source>
        <dbReference type="ARBA" id="ARBA00022723"/>
    </source>
</evidence>
<evidence type="ECO:0000313" key="9">
    <source>
        <dbReference type="EMBL" id="KKM27775.1"/>
    </source>
</evidence>
<keyword evidence="4" id="KW-0276">Fatty acid metabolism</keyword>
<proteinExistence type="inferred from homology"/>